<evidence type="ECO:0000313" key="1">
    <source>
        <dbReference type="EMBL" id="EEA91739.1"/>
    </source>
</evidence>
<accession>B6G7K4</accession>
<sequence length="320" mass="35438">MHILCADKTGKTRAIGIREHVLTAELPPGSFQTDDTLGLTFASPQLTLLTMAPLVSIYQLAMAAYELCGAFAIFDPGPELQEQIDIANAQRLVWSGGWRQVHAKDGVATDLWIRDPLLTMPELKRYCAQTKGVRGNAKLVKALRMVNGVCASPLEVQASMLLGLPPRLGGEGLGPFDNNHAIALTPAARTLAGQNTCYADLYFEGTSDRAPIVVECQGRVVHDSPEQGGVDANRALALQEMGMDVILLTKEQLAEQVRFDTLVGHLRRKLGVRKRAKSKTALREAIVLREHLFGDWETYYLPQRDLEHRNRLRTERHKAR</sequence>
<gene>
    <name evidence="1" type="ORF">COLSTE_00044</name>
</gene>
<dbReference type="Proteomes" id="UP000003560">
    <property type="component" value="Unassembled WGS sequence"/>
</dbReference>
<dbReference type="eggNOG" id="COG2852">
    <property type="taxonomic scope" value="Bacteria"/>
</dbReference>
<reference evidence="1 2" key="1">
    <citation type="submission" date="2008-10" db="EMBL/GenBank/DDBJ databases">
        <title>Draft genome sequence of Collinsella stercoris (DSM 13279).</title>
        <authorList>
            <person name="Sudarsanam P."/>
            <person name="Ley R."/>
            <person name="Guruge J."/>
            <person name="Turnbaugh P.J."/>
            <person name="Mahowald M."/>
            <person name="Liep D."/>
            <person name="Gordon J."/>
        </authorList>
    </citation>
    <scope>NUCLEOTIDE SEQUENCE [LARGE SCALE GENOMIC DNA]</scope>
    <source>
        <strain evidence="1 2">DSM 13279</strain>
    </source>
</reference>
<keyword evidence="2" id="KW-1185">Reference proteome</keyword>
<evidence type="ECO:0008006" key="3">
    <source>
        <dbReference type="Google" id="ProtNLM"/>
    </source>
</evidence>
<comment type="caution">
    <text evidence="1">The sequence shown here is derived from an EMBL/GenBank/DDBJ whole genome shotgun (WGS) entry which is preliminary data.</text>
</comment>
<protein>
    <recommendedName>
        <fullName evidence="3">DUF559 domain-containing protein</fullName>
    </recommendedName>
</protein>
<organism evidence="1 2">
    <name type="scientific">Collinsella stercoris DSM 13279</name>
    <dbReference type="NCBI Taxonomy" id="445975"/>
    <lineage>
        <taxon>Bacteria</taxon>
        <taxon>Bacillati</taxon>
        <taxon>Actinomycetota</taxon>
        <taxon>Coriobacteriia</taxon>
        <taxon>Coriobacteriales</taxon>
        <taxon>Coriobacteriaceae</taxon>
        <taxon>Collinsella</taxon>
    </lineage>
</organism>
<dbReference type="EMBL" id="ABXJ01000005">
    <property type="protein sequence ID" value="EEA91739.1"/>
    <property type="molecule type" value="Genomic_DNA"/>
</dbReference>
<dbReference type="STRING" id="445975.COLSTE_00044"/>
<reference evidence="1 2" key="2">
    <citation type="submission" date="2008-10" db="EMBL/GenBank/DDBJ databases">
        <authorList>
            <person name="Fulton L."/>
            <person name="Clifton S."/>
            <person name="Fulton B."/>
            <person name="Xu J."/>
            <person name="Minx P."/>
            <person name="Pepin K.H."/>
            <person name="Johnson M."/>
            <person name="Thiruvilangam P."/>
            <person name="Bhonagiri V."/>
            <person name="Nash W.E."/>
            <person name="Mardis E.R."/>
            <person name="Wilson R.K."/>
        </authorList>
    </citation>
    <scope>NUCLEOTIDE SEQUENCE [LARGE SCALE GENOMIC DNA]</scope>
    <source>
        <strain evidence="1 2">DSM 13279</strain>
    </source>
</reference>
<evidence type="ECO:0000313" key="2">
    <source>
        <dbReference type="Proteomes" id="UP000003560"/>
    </source>
</evidence>
<dbReference type="AlphaFoldDB" id="B6G7K4"/>
<name>B6G7K4_9ACTN</name>
<dbReference type="HOGENOM" id="CLU_054526_0_0_11"/>
<proteinExistence type="predicted"/>